<keyword evidence="1" id="KW-0472">Membrane</keyword>
<sequence length="199" mass="22859">MASQGSLEMLPEEFPTRINYRPNGKPRIVIEHYMPELEAYMPRDAEPIDLNVLREINDRLTAMLEDVRLMKKRLTRIMILQLLCLIVAFSGLFVKLIRKSSAATRWTFFSLISCKKTGSHFFKLRATYTRCCSLFLCSQRAYVVDGIPICSSLPHNAPNLNSTSFFHQHPSPWSLLQLSLSHSSLDQSRLHRCTFVPSP</sequence>
<evidence type="ECO:0000313" key="2">
    <source>
        <dbReference type="EMBL" id="WMV48100.1"/>
    </source>
</evidence>
<name>A0AAF0UKV1_SOLVR</name>
<keyword evidence="1" id="KW-0812">Transmembrane</keyword>
<keyword evidence="1" id="KW-1133">Transmembrane helix</keyword>
<evidence type="ECO:0000313" key="3">
    <source>
        <dbReference type="Proteomes" id="UP001234989"/>
    </source>
</evidence>
<protein>
    <submittedName>
        <fullName evidence="2">Uncharacterized protein</fullName>
    </submittedName>
</protein>
<dbReference type="Proteomes" id="UP001234989">
    <property type="component" value="Chromosome 9"/>
</dbReference>
<accession>A0AAF0UKV1</accession>
<keyword evidence="3" id="KW-1185">Reference proteome</keyword>
<organism evidence="2 3">
    <name type="scientific">Solanum verrucosum</name>
    <dbReference type="NCBI Taxonomy" id="315347"/>
    <lineage>
        <taxon>Eukaryota</taxon>
        <taxon>Viridiplantae</taxon>
        <taxon>Streptophyta</taxon>
        <taxon>Embryophyta</taxon>
        <taxon>Tracheophyta</taxon>
        <taxon>Spermatophyta</taxon>
        <taxon>Magnoliopsida</taxon>
        <taxon>eudicotyledons</taxon>
        <taxon>Gunneridae</taxon>
        <taxon>Pentapetalae</taxon>
        <taxon>asterids</taxon>
        <taxon>lamiids</taxon>
        <taxon>Solanales</taxon>
        <taxon>Solanaceae</taxon>
        <taxon>Solanoideae</taxon>
        <taxon>Solaneae</taxon>
        <taxon>Solanum</taxon>
    </lineage>
</organism>
<gene>
    <name evidence="2" type="ORF">MTR67_041485</name>
</gene>
<dbReference type="AlphaFoldDB" id="A0AAF0UKV1"/>
<evidence type="ECO:0000256" key="1">
    <source>
        <dbReference type="SAM" id="Phobius"/>
    </source>
</evidence>
<proteinExistence type="predicted"/>
<dbReference type="EMBL" id="CP133620">
    <property type="protein sequence ID" value="WMV48100.1"/>
    <property type="molecule type" value="Genomic_DNA"/>
</dbReference>
<feature type="transmembrane region" description="Helical" evidence="1">
    <location>
        <begin position="77"/>
        <end position="97"/>
    </location>
</feature>
<reference evidence="2" key="1">
    <citation type="submission" date="2023-08" db="EMBL/GenBank/DDBJ databases">
        <title>A de novo genome assembly of Solanum verrucosum Schlechtendal, a Mexican diploid species geographically isolated from the other diploid A-genome species in potato relatives.</title>
        <authorList>
            <person name="Hosaka K."/>
        </authorList>
    </citation>
    <scope>NUCLEOTIDE SEQUENCE</scope>
    <source>
        <tissue evidence="2">Young leaves</tissue>
    </source>
</reference>